<dbReference type="InterPro" id="IPR036097">
    <property type="entry name" value="HisK_dim/P_sf"/>
</dbReference>
<dbReference type="KEGG" id="sus:Acid_0438"/>
<dbReference type="SUPFAM" id="SSF47384">
    <property type="entry name" value="Homodimeric domain of signal transducing histidine kinase"/>
    <property type="match status" value="1"/>
</dbReference>
<dbReference type="EMBL" id="CP000473">
    <property type="protein sequence ID" value="ABJ81448.1"/>
    <property type="molecule type" value="Genomic_DNA"/>
</dbReference>
<dbReference type="SMART" id="SM00387">
    <property type="entry name" value="HATPase_c"/>
    <property type="match status" value="1"/>
</dbReference>
<dbReference type="eggNOG" id="COG4191">
    <property type="taxonomic scope" value="Bacteria"/>
</dbReference>
<organism evidence="5">
    <name type="scientific">Solibacter usitatus (strain Ellin6076)</name>
    <dbReference type="NCBI Taxonomy" id="234267"/>
    <lineage>
        <taxon>Bacteria</taxon>
        <taxon>Pseudomonadati</taxon>
        <taxon>Acidobacteriota</taxon>
        <taxon>Terriglobia</taxon>
        <taxon>Bryobacterales</taxon>
        <taxon>Solibacteraceae</taxon>
        <taxon>Candidatus Solibacter</taxon>
    </lineage>
</organism>
<gene>
    <name evidence="5" type="ordered locus">Acid_0438</name>
</gene>
<dbReference type="InterPro" id="IPR014710">
    <property type="entry name" value="RmlC-like_jellyroll"/>
</dbReference>
<sequence length="466" mass="51068">MSDLAAELRAIPAFSELTGDAIDWLAAHMETLSFAEGEVVAAEGSAADRMIVVLEGELQGRTEHGPSGGRIFITRAGDVSGLLPYSRLTHYPTTIRAMARSRLATLHSSHFPEMVERFPALAGRLVGIMADRIRYVTRDEQQREKMMALGKLSAGLAHELNNPASAASVAAENLREAVCRMRAADLAIDRLMLPADQRLTLSEAEQGLLETPPPQAISIDPLERSDREQAIGEWLDERGMEDAWKLAGVLADAGFDHARLERLTAGFPADLLAPVVERFAAALSVTRLVEVIESSSRRMSQLVKAVKEYSYMDQSSEQEIDVHDGLENTLLILGHRLKRGIQVTREFDRGLPRICAFGSELNQVWTNLIVNAIDAMGENGELKIHTAREGDAVLVEIVDSGPGIPDEAKSHIFEPFFTTKPVGQGTGLGLDTANRIVRKHRGSIRFESRPGRTAFQVRLPYPKVAA</sequence>
<dbReference type="STRING" id="234267.Acid_0438"/>
<dbReference type="SUPFAM" id="SSF55874">
    <property type="entry name" value="ATPase domain of HSP90 chaperone/DNA topoisomerase II/histidine kinase"/>
    <property type="match status" value="1"/>
</dbReference>
<dbReference type="InParanoid" id="Q02BW8"/>
<dbReference type="InterPro" id="IPR036890">
    <property type="entry name" value="HATPase_C_sf"/>
</dbReference>
<evidence type="ECO:0000259" key="3">
    <source>
        <dbReference type="PROSITE" id="PS50042"/>
    </source>
</evidence>
<dbReference type="InterPro" id="IPR018490">
    <property type="entry name" value="cNMP-bd_dom_sf"/>
</dbReference>
<dbReference type="InterPro" id="IPR000595">
    <property type="entry name" value="cNMP-bd_dom"/>
</dbReference>
<comment type="catalytic activity">
    <reaction evidence="1">
        <text>ATP + protein L-histidine = ADP + protein N-phospho-L-histidine.</text>
        <dbReference type="EC" id="2.7.13.3"/>
    </reaction>
</comment>
<dbReference type="Gene3D" id="2.60.120.10">
    <property type="entry name" value="Jelly Rolls"/>
    <property type="match status" value="1"/>
</dbReference>
<dbReference type="Gene3D" id="3.30.565.10">
    <property type="entry name" value="Histidine kinase-like ATPase, C-terminal domain"/>
    <property type="match status" value="1"/>
</dbReference>
<evidence type="ECO:0000256" key="1">
    <source>
        <dbReference type="ARBA" id="ARBA00000085"/>
    </source>
</evidence>
<accession>Q02BW8</accession>
<dbReference type="GO" id="GO:0000155">
    <property type="term" value="F:phosphorelay sensor kinase activity"/>
    <property type="evidence" value="ECO:0007669"/>
    <property type="project" value="InterPro"/>
</dbReference>
<dbReference type="PRINTS" id="PR00344">
    <property type="entry name" value="BCTRLSENSOR"/>
</dbReference>
<evidence type="ECO:0000313" key="5">
    <source>
        <dbReference type="EMBL" id="ABJ81448.1"/>
    </source>
</evidence>
<dbReference type="InterPro" id="IPR004358">
    <property type="entry name" value="Sig_transdc_His_kin-like_C"/>
</dbReference>
<dbReference type="OrthoDB" id="224978at2"/>
<feature type="domain" description="Cyclic nucleotide-binding" evidence="3">
    <location>
        <begin position="13"/>
        <end position="115"/>
    </location>
</feature>
<dbReference type="PANTHER" id="PTHR43065">
    <property type="entry name" value="SENSOR HISTIDINE KINASE"/>
    <property type="match status" value="1"/>
</dbReference>
<dbReference type="AlphaFoldDB" id="Q02BW8"/>
<dbReference type="PROSITE" id="PS50109">
    <property type="entry name" value="HIS_KIN"/>
    <property type="match status" value="1"/>
</dbReference>
<evidence type="ECO:0000259" key="4">
    <source>
        <dbReference type="PROSITE" id="PS50109"/>
    </source>
</evidence>
<dbReference type="eggNOG" id="COG0664">
    <property type="taxonomic scope" value="Bacteria"/>
</dbReference>
<dbReference type="EC" id="2.7.13.3" evidence="2"/>
<proteinExistence type="predicted"/>
<dbReference type="PANTHER" id="PTHR43065:SF48">
    <property type="entry name" value="HISTIDINE KINASE"/>
    <property type="match status" value="1"/>
</dbReference>
<dbReference type="InterPro" id="IPR003594">
    <property type="entry name" value="HATPase_dom"/>
</dbReference>
<protein>
    <recommendedName>
        <fullName evidence="2">histidine kinase</fullName>
        <ecNumber evidence="2">2.7.13.3</ecNumber>
    </recommendedName>
</protein>
<dbReference type="SMART" id="SM00100">
    <property type="entry name" value="cNMP"/>
    <property type="match status" value="1"/>
</dbReference>
<dbReference type="Pfam" id="PF02518">
    <property type="entry name" value="HATPase_c"/>
    <property type="match status" value="1"/>
</dbReference>
<dbReference type="Gene3D" id="1.10.287.130">
    <property type="match status" value="1"/>
</dbReference>
<name>Q02BW8_SOLUE</name>
<dbReference type="CDD" id="cd00038">
    <property type="entry name" value="CAP_ED"/>
    <property type="match status" value="1"/>
</dbReference>
<feature type="domain" description="Histidine kinase" evidence="4">
    <location>
        <begin position="287"/>
        <end position="463"/>
    </location>
</feature>
<dbReference type="HOGENOM" id="CLU_000445_114_81_0"/>
<dbReference type="InterPro" id="IPR005467">
    <property type="entry name" value="His_kinase_dom"/>
</dbReference>
<dbReference type="PROSITE" id="PS50042">
    <property type="entry name" value="CNMP_BINDING_3"/>
    <property type="match status" value="1"/>
</dbReference>
<reference evidence="5" key="1">
    <citation type="submission" date="2006-10" db="EMBL/GenBank/DDBJ databases">
        <title>Complete sequence of Solibacter usitatus Ellin6076.</title>
        <authorList>
            <consortium name="US DOE Joint Genome Institute"/>
            <person name="Copeland A."/>
            <person name="Lucas S."/>
            <person name="Lapidus A."/>
            <person name="Barry K."/>
            <person name="Detter J.C."/>
            <person name="Glavina del Rio T."/>
            <person name="Hammon N."/>
            <person name="Israni S."/>
            <person name="Dalin E."/>
            <person name="Tice H."/>
            <person name="Pitluck S."/>
            <person name="Thompson L.S."/>
            <person name="Brettin T."/>
            <person name="Bruce D."/>
            <person name="Han C."/>
            <person name="Tapia R."/>
            <person name="Gilna P."/>
            <person name="Schmutz J."/>
            <person name="Larimer F."/>
            <person name="Land M."/>
            <person name="Hauser L."/>
            <person name="Kyrpides N."/>
            <person name="Mikhailova N."/>
            <person name="Janssen P.H."/>
            <person name="Kuske C.R."/>
            <person name="Richardson P."/>
        </authorList>
    </citation>
    <scope>NUCLEOTIDE SEQUENCE</scope>
    <source>
        <strain evidence="5">Ellin6076</strain>
    </source>
</reference>
<evidence type="ECO:0000256" key="2">
    <source>
        <dbReference type="ARBA" id="ARBA00012438"/>
    </source>
</evidence>
<dbReference type="Pfam" id="PF00027">
    <property type="entry name" value="cNMP_binding"/>
    <property type="match status" value="1"/>
</dbReference>
<dbReference type="SUPFAM" id="SSF51206">
    <property type="entry name" value="cAMP-binding domain-like"/>
    <property type="match status" value="1"/>
</dbReference>